<dbReference type="AlphaFoldDB" id="A0A174GFY6"/>
<comment type="similarity">
    <text evidence="5">Belongs to the SepF family.</text>
</comment>
<dbReference type="Proteomes" id="UP000095706">
    <property type="component" value="Unassembled WGS sequence"/>
</dbReference>
<gene>
    <name evidence="5 7" type="primary">sepF</name>
    <name evidence="7" type="ORF">ERS852406_02375</name>
</gene>
<feature type="compositionally biased region" description="Low complexity" evidence="6">
    <location>
        <begin position="72"/>
        <end position="98"/>
    </location>
</feature>
<dbReference type="GO" id="GO:0005737">
    <property type="term" value="C:cytoplasm"/>
    <property type="evidence" value="ECO:0007669"/>
    <property type="project" value="UniProtKB-SubCell"/>
</dbReference>
<dbReference type="Gene3D" id="3.30.110.150">
    <property type="entry name" value="SepF-like protein"/>
    <property type="match status" value="1"/>
</dbReference>
<sequence>MSVLDKFLDAIRLNDDYEEEDADSDSFFDEEDDDIEEKPKKRFFRKLENEDEDEEEEPQAKSVHTAPRKQPTPKTTASSQAAAARAPKPAAPVSPKVTPMRKKAGALNMEVCVIKPASMEDTREIADTLLAGCTVVLNLEGIDVDIAQRIIDFCCGACYCMSGSLQKVSSYIFILTPSSVEISGDIQDILSGAFDLPNIRTDY</sequence>
<evidence type="ECO:0000313" key="7">
    <source>
        <dbReference type="EMBL" id="CUO60851.1"/>
    </source>
</evidence>
<accession>A0A174GFY6</accession>
<dbReference type="InterPro" id="IPR023052">
    <property type="entry name" value="Cell_div_SepF"/>
</dbReference>
<feature type="region of interest" description="Disordered" evidence="6">
    <location>
        <begin position="12"/>
        <end position="99"/>
    </location>
</feature>
<dbReference type="GO" id="GO:0043093">
    <property type="term" value="P:FtsZ-dependent cytokinesis"/>
    <property type="evidence" value="ECO:0007669"/>
    <property type="project" value="UniProtKB-UniRule"/>
</dbReference>
<proteinExistence type="inferred from homology"/>
<keyword evidence="2 5" id="KW-0717">Septation</keyword>
<dbReference type="PANTHER" id="PTHR35798">
    <property type="entry name" value="CELL DIVISION PROTEIN SEPF"/>
    <property type="match status" value="1"/>
</dbReference>
<keyword evidence="5" id="KW-0963">Cytoplasm</keyword>
<evidence type="ECO:0000313" key="8">
    <source>
        <dbReference type="Proteomes" id="UP000095706"/>
    </source>
</evidence>
<evidence type="ECO:0000256" key="1">
    <source>
        <dbReference type="ARBA" id="ARBA00022618"/>
    </source>
</evidence>
<evidence type="ECO:0000256" key="3">
    <source>
        <dbReference type="ARBA" id="ARBA00023306"/>
    </source>
</evidence>
<dbReference type="HAMAP" id="MF_01197">
    <property type="entry name" value="SepF"/>
    <property type="match status" value="1"/>
</dbReference>
<name>A0A174GFY6_9FIRM</name>
<evidence type="ECO:0000256" key="6">
    <source>
        <dbReference type="SAM" id="MobiDB-lite"/>
    </source>
</evidence>
<reference evidence="7 8" key="1">
    <citation type="submission" date="2015-09" db="EMBL/GenBank/DDBJ databases">
        <authorList>
            <consortium name="Pathogen Informatics"/>
        </authorList>
    </citation>
    <scope>NUCLEOTIDE SEQUENCE [LARGE SCALE GENOMIC DNA]</scope>
    <source>
        <strain evidence="7 8">2789STDY5608849</strain>
    </source>
</reference>
<protein>
    <recommendedName>
        <fullName evidence="5">Cell division protein SepF</fullName>
    </recommendedName>
</protein>
<dbReference type="GO" id="GO:0000917">
    <property type="term" value="P:division septum assembly"/>
    <property type="evidence" value="ECO:0007669"/>
    <property type="project" value="UniProtKB-KW"/>
</dbReference>
<comment type="subcellular location">
    <subcellularLocation>
        <location evidence="5">Cytoplasm</location>
    </subcellularLocation>
    <text evidence="5">Localizes to the division site, in a FtsZ-dependent manner.</text>
</comment>
<evidence type="ECO:0000256" key="5">
    <source>
        <dbReference type="HAMAP-Rule" id="MF_01197"/>
    </source>
</evidence>
<comment type="function">
    <text evidence="4 5">Cell division protein that is part of the divisome complex and is recruited early to the Z-ring. Probably stimulates Z-ring formation, perhaps through the cross-linking of FtsZ protofilaments. Its function overlaps with FtsA.</text>
</comment>
<dbReference type="EMBL" id="CYYV01000011">
    <property type="protein sequence ID" value="CUO60851.1"/>
    <property type="molecule type" value="Genomic_DNA"/>
</dbReference>
<evidence type="ECO:0000256" key="2">
    <source>
        <dbReference type="ARBA" id="ARBA00023210"/>
    </source>
</evidence>
<keyword evidence="3 5" id="KW-0131">Cell cycle</keyword>
<dbReference type="InterPro" id="IPR038594">
    <property type="entry name" value="SepF-like_sf"/>
</dbReference>
<dbReference type="InterPro" id="IPR007561">
    <property type="entry name" value="Cell_div_SepF/SepF-rel"/>
</dbReference>
<dbReference type="PANTHER" id="PTHR35798:SF1">
    <property type="entry name" value="CELL DIVISION PROTEIN SEPF"/>
    <property type="match status" value="1"/>
</dbReference>
<feature type="compositionally biased region" description="Acidic residues" evidence="6">
    <location>
        <begin position="16"/>
        <end position="36"/>
    </location>
</feature>
<keyword evidence="1 5" id="KW-0132">Cell division</keyword>
<evidence type="ECO:0000256" key="4">
    <source>
        <dbReference type="ARBA" id="ARBA00044936"/>
    </source>
</evidence>
<dbReference type="Pfam" id="PF04472">
    <property type="entry name" value="SepF"/>
    <property type="match status" value="1"/>
</dbReference>
<organism evidence="7 8">
    <name type="scientific">Fusicatenibacter saccharivorans</name>
    <dbReference type="NCBI Taxonomy" id="1150298"/>
    <lineage>
        <taxon>Bacteria</taxon>
        <taxon>Bacillati</taxon>
        <taxon>Bacillota</taxon>
        <taxon>Clostridia</taxon>
        <taxon>Lachnospirales</taxon>
        <taxon>Lachnospiraceae</taxon>
        <taxon>Fusicatenibacter</taxon>
    </lineage>
</organism>
<dbReference type="RefSeq" id="WP_055228143.1">
    <property type="nucleotide sequence ID" value="NZ_CYYV01000011.1"/>
</dbReference>
<comment type="subunit">
    <text evidence="5">Homodimer. Interacts with FtsZ.</text>
</comment>